<name>X1ESN8_9ZZZZ</name>
<gene>
    <name evidence="1" type="ORF">S03H2_25842</name>
</gene>
<comment type="caution">
    <text evidence="1">The sequence shown here is derived from an EMBL/GenBank/DDBJ whole genome shotgun (WGS) entry which is preliminary data.</text>
</comment>
<sequence length="39" mass="4355">IPKGNTVENYMKDERAVCGLCGCNTLELKKAEKNETRTP</sequence>
<dbReference type="EMBL" id="BARU01014753">
    <property type="protein sequence ID" value="GAH36401.1"/>
    <property type="molecule type" value="Genomic_DNA"/>
</dbReference>
<organism evidence="1">
    <name type="scientific">marine sediment metagenome</name>
    <dbReference type="NCBI Taxonomy" id="412755"/>
    <lineage>
        <taxon>unclassified sequences</taxon>
        <taxon>metagenomes</taxon>
        <taxon>ecological metagenomes</taxon>
    </lineage>
</organism>
<reference evidence="1" key="1">
    <citation type="journal article" date="2014" name="Front. Microbiol.">
        <title>High frequency of phylogenetically diverse reductive dehalogenase-homologous genes in deep subseafloor sedimentary metagenomes.</title>
        <authorList>
            <person name="Kawai M."/>
            <person name="Futagami T."/>
            <person name="Toyoda A."/>
            <person name="Takaki Y."/>
            <person name="Nishi S."/>
            <person name="Hori S."/>
            <person name="Arai W."/>
            <person name="Tsubouchi T."/>
            <person name="Morono Y."/>
            <person name="Uchiyama I."/>
            <person name="Ito T."/>
            <person name="Fujiyama A."/>
            <person name="Inagaki F."/>
            <person name="Takami H."/>
        </authorList>
    </citation>
    <scope>NUCLEOTIDE SEQUENCE</scope>
    <source>
        <strain evidence="1">Expedition CK06-06</strain>
    </source>
</reference>
<accession>X1ESN8</accession>
<protein>
    <submittedName>
        <fullName evidence="1">Uncharacterized protein</fullName>
    </submittedName>
</protein>
<evidence type="ECO:0000313" key="1">
    <source>
        <dbReference type="EMBL" id="GAH36401.1"/>
    </source>
</evidence>
<proteinExistence type="predicted"/>
<feature type="non-terminal residue" evidence="1">
    <location>
        <position position="1"/>
    </location>
</feature>
<dbReference type="AlphaFoldDB" id="X1ESN8"/>